<keyword evidence="1" id="KW-0732">Signal</keyword>
<evidence type="ECO:0000256" key="1">
    <source>
        <dbReference type="SAM" id="SignalP"/>
    </source>
</evidence>
<protein>
    <submittedName>
        <fullName evidence="2">Uncharacterized protein</fullName>
    </submittedName>
</protein>
<reference evidence="3" key="1">
    <citation type="submission" date="2016-10" db="EMBL/GenBank/DDBJ databases">
        <authorList>
            <person name="Varghese N."/>
            <person name="Submissions S."/>
        </authorList>
    </citation>
    <scope>NUCLEOTIDE SEQUENCE [LARGE SCALE GENOMIC DNA]</scope>
    <source>
        <strain evidence="3">DSM 44260</strain>
    </source>
</reference>
<dbReference type="AlphaFoldDB" id="A0A1H9UKA2"/>
<dbReference type="EMBL" id="FOGI01000007">
    <property type="protein sequence ID" value="SES09721.1"/>
    <property type="molecule type" value="Genomic_DNA"/>
</dbReference>
<dbReference type="STRING" id="155974.SAMN04487818_107294"/>
<proteinExistence type="predicted"/>
<gene>
    <name evidence="2" type="ORF">SAMN04487818_107294</name>
</gene>
<name>A0A1H9UKA2_9PSEU</name>
<keyword evidence="3" id="KW-1185">Reference proteome</keyword>
<dbReference type="Proteomes" id="UP000199051">
    <property type="component" value="Unassembled WGS sequence"/>
</dbReference>
<feature type="chain" id="PRO_5011457864" evidence="1">
    <location>
        <begin position="22"/>
        <end position="163"/>
    </location>
</feature>
<organism evidence="2 3">
    <name type="scientific">Actinokineospora terrae</name>
    <dbReference type="NCBI Taxonomy" id="155974"/>
    <lineage>
        <taxon>Bacteria</taxon>
        <taxon>Bacillati</taxon>
        <taxon>Actinomycetota</taxon>
        <taxon>Actinomycetes</taxon>
        <taxon>Pseudonocardiales</taxon>
        <taxon>Pseudonocardiaceae</taxon>
        <taxon>Actinokineospora</taxon>
    </lineage>
</organism>
<dbReference type="RefSeq" id="WP_092779662.1">
    <property type="nucleotide sequence ID" value="NZ_FOGI01000007.1"/>
</dbReference>
<accession>A0A1H9UKA2</accession>
<sequence length="163" mass="16975">MSTVVLGAVAAVFASVLPADAGTSITFAGAPGAFPVDGASGAWATPELEPRIWEYDNVIKFDSDSYNGHGFDWLAIELSGAGGAPLAPGTYTGVTNRYQHPDNVGIQVIWNGLGCGDDTAEFTITTLERDEDTGRLTAFDADITQRCGAADGPVFTAALHHRG</sequence>
<feature type="signal peptide" evidence="1">
    <location>
        <begin position="1"/>
        <end position="21"/>
    </location>
</feature>
<evidence type="ECO:0000313" key="2">
    <source>
        <dbReference type="EMBL" id="SES09721.1"/>
    </source>
</evidence>
<evidence type="ECO:0000313" key="3">
    <source>
        <dbReference type="Proteomes" id="UP000199051"/>
    </source>
</evidence>